<sequence length="178" mass="20435">MTAKSHLTTTLVVGFIPLFIFKNDLIHLVDYVAVYLIGLTTGTLFPDIDESRSSIGRKVPLISGFINKTVGHRNLTHNIFLYIPFMIYAYYMGTQTYKLEYILILGFCFGAILHILEDCLTNSGVSNAMKPLLSNFVILGKKYRFKTNERFENYVFYPIVSLILIVEIDLFVHFILFN</sequence>
<dbReference type="Proteomes" id="UP000472839">
    <property type="component" value="Unassembled WGS sequence"/>
</dbReference>
<dbReference type="Proteomes" id="UP000461010">
    <property type="component" value="Unassembled WGS sequence"/>
</dbReference>
<dbReference type="EMBL" id="WFKK01000047">
    <property type="protein sequence ID" value="KAB7886065.1"/>
    <property type="molecule type" value="Genomic_DNA"/>
</dbReference>
<dbReference type="InterPro" id="IPR007404">
    <property type="entry name" value="YdjM-like"/>
</dbReference>
<keyword evidence="4" id="KW-1185">Reference proteome</keyword>
<evidence type="ECO:0000313" key="4">
    <source>
        <dbReference type="Proteomes" id="UP000461010"/>
    </source>
</evidence>
<gene>
    <name evidence="3" type="ORF">GBG18_10700</name>
    <name evidence="2" type="ORF">GBG19_12945</name>
</gene>
<comment type="caution">
    <text evidence="2">The sequence shown here is derived from an EMBL/GenBank/DDBJ whole genome shotgun (WGS) entry which is preliminary data.</text>
</comment>
<accession>A0A6L4WPT7</accession>
<proteinExistence type="predicted"/>
<feature type="transmembrane region" description="Helical" evidence="1">
    <location>
        <begin position="99"/>
        <end position="116"/>
    </location>
</feature>
<evidence type="ECO:0000313" key="5">
    <source>
        <dbReference type="Proteomes" id="UP000472839"/>
    </source>
</evidence>
<evidence type="ECO:0008006" key="6">
    <source>
        <dbReference type="Google" id="ProtNLM"/>
    </source>
</evidence>
<name>A0A6L4WPT7_9BACT</name>
<keyword evidence="1" id="KW-0472">Membrane</keyword>
<evidence type="ECO:0000256" key="1">
    <source>
        <dbReference type="SAM" id="Phobius"/>
    </source>
</evidence>
<dbReference type="PANTHER" id="PTHR35531">
    <property type="entry name" value="INNER MEMBRANE PROTEIN YBCI-RELATED"/>
    <property type="match status" value="1"/>
</dbReference>
<reference evidence="4 5" key="1">
    <citation type="submission" date="2019-10" db="EMBL/GenBank/DDBJ databases">
        <title>Poseidonibacter ostreae sp. nov., isolated from the gut of the Ostrea denselamellosa.</title>
        <authorList>
            <person name="Choi A."/>
        </authorList>
    </citation>
    <scope>NUCLEOTIDE SEQUENCE [LARGE SCALE GENOMIC DNA]</scope>
    <source>
        <strain evidence="2 5">SJOD-M-33</strain>
        <strain evidence="3 4">SJOD-M-5</strain>
    </source>
</reference>
<feature type="transmembrane region" description="Helical" evidence="1">
    <location>
        <begin position="75"/>
        <end position="92"/>
    </location>
</feature>
<dbReference type="AlphaFoldDB" id="A0A6L4WPT7"/>
<keyword evidence="1" id="KW-1133">Transmembrane helix</keyword>
<feature type="transmembrane region" description="Helical" evidence="1">
    <location>
        <begin position="154"/>
        <end position="177"/>
    </location>
</feature>
<feature type="transmembrane region" description="Helical" evidence="1">
    <location>
        <begin position="6"/>
        <end position="21"/>
    </location>
</feature>
<dbReference type="Pfam" id="PF04307">
    <property type="entry name" value="YdjM"/>
    <property type="match status" value="1"/>
</dbReference>
<keyword evidence="1" id="KW-0812">Transmembrane</keyword>
<organism evidence="2 5">
    <name type="scientific">Poseidonibacter ostreae</name>
    <dbReference type="NCBI Taxonomy" id="2654171"/>
    <lineage>
        <taxon>Bacteria</taxon>
        <taxon>Pseudomonadati</taxon>
        <taxon>Campylobacterota</taxon>
        <taxon>Epsilonproteobacteria</taxon>
        <taxon>Campylobacterales</taxon>
        <taxon>Arcobacteraceae</taxon>
        <taxon>Poseidonibacter</taxon>
    </lineage>
</organism>
<dbReference type="EMBL" id="WFKJ01000033">
    <property type="protein sequence ID" value="KAB7889614.1"/>
    <property type="molecule type" value="Genomic_DNA"/>
</dbReference>
<evidence type="ECO:0000313" key="3">
    <source>
        <dbReference type="EMBL" id="KAB7889614.1"/>
    </source>
</evidence>
<dbReference type="RefSeq" id="WP_152190966.1">
    <property type="nucleotide sequence ID" value="NZ_WFKI01000025.1"/>
</dbReference>
<evidence type="ECO:0000313" key="2">
    <source>
        <dbReference type="EMBL" id="KAB7886065.1"/>
    </source>
</evidence>
<dbReference type="PANTHER" id="PTHR35531:SF1">
    <property type="entry name" value="INNER MEMBRANE PROTEIN YBCI-RELATED"/>
    <property type="match status" value="1"/>
</dbReference>
<protein>
    <recommendedName>
        <fullName evidence="6">Metal-dependent hydrolase</fullName>
    </recommendedName>
</protein>